<dbReference type="SMART" id="SM00387">
    <property type="entry name" value="HATPase_c"/>
    <property type="match status" value="1"/>
</dbReference>
<reference evidence="12 13" key="1">
    <citation type="submission" date="2018-06" db="EMBL/GenBank/DDBJ databases">
        <title>Genomic Encyclopedia of Archaeal and Bacterial Type Strains, Phase II (KMG-II): from individual species to whole genera.</title>
        <authorList>
            <person name="Goeker M."/>
        </authorList>
    </citation>
    <scope>NUCLEOTIDE SEQUENCE [LARGE SCALE GENOMIC DNA]</scope>
    <source>
        <strain evidence="12 13">DSM 23241</strain>
    </source>
</reference>
<dbReference type="Proteomes" id="UP000249720">
    <property type="component" value="Unassembled WGS sequence"/>
</dbReference>
<dbReference type="GO" id="GO:0016020">
    <property type="term" value="C:membrane"/>
    <property type="evidence" value="ECO:0007669"/>
    <property type="project" value="InterPro"/>
</dbReference>
<dbReference type="InterPro" id="IPR003594">
    <property type="entry name" value="HATPase_dom"/>
</dbReference>
<evidence type="ECO:0000256" key="8">
    <source>
        <dbReference type="ARBA" id="ARBA00023012"/>
    </source>
</evidence>
<comment type="catalytic activity">
    <reaction evidence="1">
        <text>ATP + protein L-histidine = ADP + protein N-phospho-L-histidine.</text>
        <dbReference type="EC" id="2.7.13.3"/>
    </reaction>
</comment>
<dbReference type="CDD" id="cd16917">
    <property type="entry name" value="HATPase_UhpB-NarQ-NarX-like"/>
    <property type="match status" value="1"/>
</dbReference>
<keyword evidence="9" id="KW-0812">Transmembrane</keyword>
<dbReference type="EC" id="2.7.13.3" evidence="2"/>
<dbReference type="Pfam" id="PF12729">
    <property type="entry name" value="4HB_MCP_1"/>
    <property type="match status" value="1"/>
</dbReference>
<dbReference type="InterPro" id="IPR000014">
    <property type="entry name" value="PAS"/>
</dbReference>
<dbReference type="OrthoDB" id="9760839at2"/>
<dbReference type="GO" id="GO:0005524">
    <property type="term" value="F:ATP binding"/>
    <property type="evidence" value="ECO:0007669"/>
    <property type="project" value="UniProtKB-KW"/>
</dbReference>
<dbReference type="Gene3D" id="3.30.450.20">
    <property type="entry name" value="PAS domain"/>
    <property type="match status" value="2"/>
</dbReference>
<feature type="domain" description="PAS" evidence="11">
    <location>
        <begin position="230"/>
        <end position="272"/>
    </location>
</feature>
<evidence type="ECO:0000256" key="6">
    <source>
        <dbReference type="ARBA" id="ARBA00022777"/>
    </source>
</evidence>
<dbReference type="SMART" id="SM00091">
    <property type="entry name" value="PAS"/>
    <property type="match status" value="2"/>
</dbReference>
<comment type="caution">
    <text evidence="12">The sequence shown here is derived from an EMBL/GenBank/DDBJ whole genome shotgun (WGS) entry which is preliminary data.</text>
</comment>
<keyword evidence="3" id="KW-0597">Phosphoprotein</keyword>
<name>A0A2W7RNI1_9BACT</name>
<dbReference type="CDD" id="cd19411">
    <property type="entry name" value="MCP2201-like_sensor"/>
    <property type="match status" value="1"/>
</dbReference>
<keyword evidence="13" id="KW-1185">Reference proteome</keyword>
<dbReference type="InterPro" id="IPR050482">
    <property type="entry name" value="Sensor_HK_TwoCompSys"/>
</dbReference>
<evidence type="ECO:0000313" key="13">
    <source>
        <dbReference type="Proteomes" id="UP000249720"/>
    </source>
</evidence>
<sequence>MKRKFLKRLPVHYLLLASFIILLTGLIYVQLAQFWQYNHLANRYNAITGNSVDKLSLLINLRKGSDYVQTQVLHLLLTKDPTEIAFTRKKIQEEVERNDTNMREFERLIITKEEKNLFDSLVYFRKQNAAVRKFLMNLAVQGHFNEARQFYLDSQHITYEHLQKANTLLSAFVKDSASHQKNMLNTTISTDNKKTLRINLFIVALLIVMGLAVLRTLQKMREDHLQLAESEAKYRYLIEHTNEIINRCDGSGKIIFANKAFKEKLGYDDEELAQLSIPDILDENSLHTYNPLPSPELDGTLLKNVQKTYIAKSGKKIRVEGNIILEYKNRRCVAAEAYFNDITEKYNLQEQLLSSEKKYRSIFELSPLPKIMYDINTYEILQVNPAAVQHYGYTNKEWLSLKITDIIAANYLPEAKAALLQLQQNSEAFESKMKHITKGGNLIDVEIRGVPFEYEGHKARLITILDVTERNQTENRISKAIMETQEQERFQISAELHDNVNQILTGAVFTLGLLKKESLPAPQQEAIATAHKYISMAIETIRKISHRLAPPSFNLVEFSDSIQMLLNGINHDGKYLIEYVYNVPKGIKLPDDLMVNLYRILQEQLNNIQKYANATIIEVNLNVDDKEVELYIYDNGRGFDMKAQRKGIGLNNIQRRAALFSGYARIQSSPGNGCSVKVFIPLTNV</sequence>
<dbReference type="InterPro" id="IPR011712">
    <property type="entry name" value="Sig_transdc_His_kin_sub3_dim/P"/>
</dbReference>
<dbReference type="PROSITE" id="PS50109">
    <property type="entry name" value="HIS_KIN"/>
    <property type="match status" value="1"/>
</dbReference>
<keyword evidence="7" id="KW-0067">ATP-binding</keyword>
<dbReference type="Pfam" id="PF02518">
    <property type="entry name" value="HATPase_c"/>
    <property type="match status" value="1"/>
</dbReference>
<dbReference type="PROSITE" id="PS50112">
    <property type="entry name" value="PAS"/>
    <property type="match status" value="2"/>
</dbReference>
<feature type="transmembrane region" description="Helical" evidence="9">
    <location>
        <begin position="12"/>
        <end position="35"/>
    </location>
</feature>
<dbReference type="InterPro" id="IPR036890">
    <property type="entry name" value="HATPase_C_sf"/>
</dbReference>
<proteinExistence type="predicted"/>
<evidence type="ECO:0000256" key="5">
    <source>
        <dbReference type="ARBA" id="ARBA00022741"/>
    </source>
</evidence>
<dbReference type="RefSeq" id="WP_111295522.1">
    <property type="nucleotide sequence ID" value="NZ_QKZV01000005.1"/>
</dbReference>
<dbReference type="InterPro" id="IPR047347">
    <property type="entry name" value="YvaQ-like_sensor"/>
</dbReference>
<feature type="domain" description="PAS" evidence="11">
    <location>
        <begin position="355"/>
        <end position="432"/>
    </location>
</feature>
<evidence type="ECO:0000256" key="7">
    <source>
        <dbReference type="ARBA" id="ARBA00022840"/>
    </source>
</evidence>
<dbReference type="GO" id="GO:0000155">
    <property type="term" value="F:phosphorelay sensor kinase activity"/>
    <property type="evidence" value="ECO:0007669"/>
    <property type="project" value="InterPro"/>
</dbReference>
<dbReference type="PANTHER" id="PTHR24421">
    <property type="entry name" value="NITRATE/NITRITE SENSOR PROTEIN NARX-RELATED"/>
    <property type="match status" value="1"/>
</dbReference>
<dbReference type="Pfam" id="PF13426">
    <property type="entry name" value="PAS_9"/>
    <property type="match status" value="2"/>
</dbReference>
<keyword evidence="8" id="KW-0902">Two-component regulatory system</keyword>
<evidence type="ECO:0000256" key="9">
    <source>
        <dbReference type="SAM" id="Phobius"/>
    </source>
</evidence>
<evidence type="ECO:0000256" key="2">
    <source>
        <dbReference type="ARBA" id="ARBA00012438"/>
    </source>
</evidence>
<dbReference type="InterPro" id="IPR024478">
    <property type="entry name" value="HlyB_4HB_MCP"/>
</dbReference>
<protein>
    <recommendedName>
        <fullName evidence="2">histidine kinase</fullName>
        <ecNumber evidence="2">2.7.13.3</ecNumber>
    </recommendedName>
</protein>
<gene>
    <name evidence="12" type="ORF">LX80_01840</name>
</gene>
<keyword evidence="4" id="KW-0808">Transferase</keyword>
<feature type="transmembrane region" description="Helical" evidence="9">
    <location>
        <begin position="198"/>
        <end position="217"/>
    </location>
</feature>
<keyword evidence="5" id="KW-0547">Nucleotide-binding</keyword>
<evidence type="ECO:0000256" key="4">
    <source>
        <dbReference type="ARBA" id="ARBA00022679"/>
    </source>
</evidence>
<evidence type="ECO:0000256" key="1">
    <source>
        <dbReference type="ARBA" id="ARBA00000085"/>
    </source>
</evidence>
<dbReference type="SUPFAM" id="SSF55874">
    <property type="entry name" value="ATPase domain of HSP90 chaperone/DNA topoisomerase II/histidine kinase"/>
    <property type="match status" value="1"/>
</dbReference>
<dbReference type="InterPro" id="IPR035965">
    <property type="entry name" value="PAS-like_dom_sf"/>
</dbReference>
<organism evidence="12 13">
    <name type="scientific">Hydrotalea sandarakina</name>
    <dbReference type="NCBI Taxonomy" id="1004304"/>
    <lineage>
        <taxon>Bacteria</taxon>
        <taxon>Pseudomonadati</taxon>
        <taxon>Bacteroidota</taxon>
        <taxon>Chitinophagia</taxon>
        <taxon>Chitinophagales</taxon>
        <taxon>Chitinophagaceae</taxon>
        <taxon>Hydrotalea</taxon>
    </lineage>
</organism>
<dbReference type="AlphaFoldDB" id="A0A2W7RNI1"/>
<evidence type="ECO:0000259" key="11">
    <source>
        <dbReference type="PROSITE" id="PS50112"/>
    </source>
</evidence>
<dbReference type="NCBIfam" id="TIGR00229">
    <property type="entry name" value="sensory_box"/>
    <property type="match status" value="2"/>
</dbReference>
<dbReference type="EMBL" id="QKZV01000005">
    <property type="protein sequence ID" value="PZX62358.1"/>
    <property type="molecule type" value="Genomic_DNA"/>
</dbReference>
<keyword evidence="9" id="KW-0472">Membrane</keyword>
<keyword evidence="6" id="KW-0418">Kinase</keyword>
<dbReference type="Pfam" id="PF07730">
    <property type="entry name" value="HisKA_3"/>
    <property type="match status" value="1"/>
</dbReference>
<evidence type="ECO:0000256" key="3">
    <source>
        <dbReference type="ARBA" id="ARBA00022553"/>
    </source>
</evidence>
<keyword evidence="9" id="KW-1133">Transmembrane helix</keyword>
<dbReference type="Gene3D" id="3.30.565.10">
    <property type="entry name" value="Histidine kinase-like ATPase, C-terminal domain"/>
    <property type="match status" value="1"/>
</dbReference>
<accession>A0A2W7RNI1</accession>
<dbReference type="PANTHER" id="PTHR24421:SF10">
    <property type="entry name" value="NITRATE_NITRITE SENSOR PROTEIN NARQ"/>
    <property type="match status" value="1"/>
</dbReference>
<dbReference type="CDD" id="cd00130">
    <property type="entry name" value="PAS"/>
    <property type="match status" value="2"/>
</dbReference>
<feature type="domain" description="Histidine kinase" evidence="10">
    <location>
        <begin position="597"/>
        <end position="684"/>
    </location>
</feature>
<evidence type="ECO:0000259" key="10">
    <source>
        <dbReference type="PROSITE" id="PS50109"/>
    </source>
</evidence>
<dbReference type="Gene3D" id="1.20.5.1930">
    <property type="match status" value="1"/>
</dbReference>
<evidence type="ECO:0000313" key="12">
    <source>
        <dbReference type="EMBL" id="PZX62358.1"/>
    </source>
</evidence>
<dbReference type="InterPro" id="IPR005467">
    <property type="entry name" value="His_kinase_dom"/>
</dbReference>
<dbReference type="SUPFAM" id="SSF55785">
    <property type="entry name" value="PYP-like sensor domain (PAS domain)"/>
    <property type="match status" value="2"/>
</dbReference>
<dbReference type="GO" id="GO:0046983">
    <property type="term" value="F:protein dimerization activity"/>
    <property type="evidence" value="ECO:0007669"/>
    <property type="project" value="InterPro"/>
</dbReference>